<organism evidence="1">
    <name type="scientific">Anguilla anguilla</name>
    <name type="common">European freshwater eel</name>
    <name type="synonym">Muraena anguilla</name>
    <dbReference type="NCBI Taxonomy" id="7936"/>
    <lineage>
        <taxon>Eukaryota</taxon>
        <taxon>Metazoa</taxon>
        <taxon>Chordata</taxon>
        <taxon>Craniata</taxon>
        <taxon>Vertebrata</taxon>
        <taxon>Euteleostomi</taxon>
        <taxon>Actinopterygii</taxon>
        <taxon>Neopterygii</taxon>
        <taxon>Teleostei</taxon>
        <taxon>Anguilliformes</taxon>
        <taxon>Anguillidae</taxon>
        <taxon>Anguilla</taxon>
    </lineage>
</organism>
<dbReference type="AlphaFoldDB" id="A0A0E9QA96"/>
<reference evidence="1" key="1">
    <citation type="submission" date="2014-11" db="EMBL/GenBank/DDBJ databases">
        <authorList>
            <person name="Amaro Gonzalez C."/>
        </authorList>
    </citation>
    <scope>NUCLEOTIDE SEQUENCE</scope>
</reference>
<name>A0A0E9QA96_ANGAN</name>
<evidence type="ECO:0000313" key="1">
    <source>
        <dbReference type="EMBL" id="JAH13704.1"/>
    </source>
</evidence>
<proteinExistence type="predicted"/>
<protein>
    <submittedName>
        <fullName evidence="1">Uncharacterized protein</fullName>
    </submittedName>
</protein>
<sequence length="40" mass="4670">MRFKYTQTSSSLYIPDTGHLQTFIHRPSKNTVENSLTKLE</sequence>
<dbReference type="EMBL" id="GBXM01094873">
    <property type="protein sequence ID" value="JAH13704.1"/>
    <property type="molecule type" value="Transcribed_RNA"/>
</dbReference>
<accession>A0A0E9QA96</accession>
<reference evidence="1" key="2">
    <citation type="journal article" date="2015" name="Fish Shellfish Immunol.">
        <title>Early steps in the European eel (Anguilla anguilla)-Vibrio vulnificus interaction in the gills: Role of the RtxA13 toxin.</title>
        <authorList>
            <person name="Callol A."/>
            <person name="Pajuelo D."/>
            <person name="Ebbesson L."/>
            <person name="Teles M."/>
            <person name="MacKenzie S."/>
            <person name="Amaro C."/>
        </authorList>
    </citation>
    <scope>NUCLEOTIDE SEQUENCE</scope>
</reference>